<sequence length="66" mass="7682">MDRLCCDSAVIRRWKFGSRGFFVLTHWAPIHPASFYIQPYSSGSKRFFVQCLALEQSKQCLHDGRT</sequence>
<organism evidence="1">
    <name type="scientific">Lepeophtheirus salmonis</name>
    <name type="common">Salmon louse</name>
    <name type="synonym">Caligus salmonis</name>
    <dbReference type="NCBI Taxonomy" id="72036"/>
    <lineage>
        <taxon>Eukaryota</taxon>
        <taxon>Metazoa</taxon>
        <taxon>Ecdysozoa</taxon>
        <taxon>Arthropoda</taxon>
        <taxon>Crustacea</taxon>
        <taxon>Multicrustacea</taxon>
        <taxon>Hexanauplia</taxon>
        <taxon>Copepoda</taxon>
        <taxon>Siphonostomatoida</taxon>
        <taxon>Caligidae</taxon>
        <taxon>Lepeophtheirus</taxon>
    </lineage>
</organism>
<name>A0A0K2UVJ6_LEPSM</name>
<protein>
    <submittedName>
        <fullName evidence="1">Uncharacterized protein</fullName>
    </submittedName>
</protein>
<accession>A0A0K2UVJ6</accession>
<dbReference type="AlphaFoldDB" id="A0A0K2UVJ6"/>
<dbReference type="EMBL" id="HACA01024561">
    <property type="protein sequence ID" value="CDW41922.1"/>
    <property type="molecule type" value="Transcribed_RNA"/>
</dbReference>
<proteinExistence type="predicted"/>
<reference evidence="1" key="1">
    <citation type="submission" date="2014-05" db="EMBL/GenBank/DDBJ databases">
        <authorList>
            <person name="Chronopoulou M."/>
        </authorList>
    </citation>
    <scope>NUCLEOTIDE SEQUENCE</scope>
    <source>
        <tissue evidence="1">Whole organism</tissue>
    </source>
</reference>
<evidence type="ECO:0000313" key="1">
    <source>
        <dbReference type="EMBL" id="CDW41922.1"/>
    </source>
</evidence>